<comment type="caution">
    <text evidence="1">The sequence shown here is derived from an EMBL/GenBank/DDBJ whole genome shotgun (WGS) entry which is preliminary data.</text>
</comment>
<accession>A0ABW8QGK4</accession>
<name>A0ABW8QGK4_9GAMM</name>
<evidence type="ECO:0000313" key="1">
    <source>
        <dbReference type="EMBL" id="MFK8974679.1"/>
    </source>
</evidence>
<dbReference type="Proteomes" id="UP001622968">
    <property type="component" value="Unassembled WGS sequence"/>
</dbReference>
<organism evidence="1 2">
    <name type="scientific">Serratia sarumanii</name>
    <dbReference type="NCBI Taxonomy" id="3020826"/>
    <lineage>
        <taxon>Bacteria</taxon>
        <taxon>Pseudomonadati</taxon>
        <taxon>Pseudomonadota</taxon>
        <taxon>Gammaproteobacteria</taxon>
        <taxon>Enterobacterales</taxon>
        <taxon>Yersiniaceae</taxon>
        <taxon>Serratia</taxon>
    </lineage>
</organism>
<dbReference type="EMBL" id="JBJHGH010000001">
    <property type="protein sequence ID" value="MFK8974679.1"/>
    <property type="molecule type" value="Genomic_DNA"/>
</dbReference>
<sequence length="206" mass="22448">MKTFAYAWASGLIQFGKSVPEGALPIISGQEDDVKNILIAISRHSRTNDDLLVPGVPEAANQHLALDAFMKFSDWARRDYAQLMKKMAGSSDEEYSIEIIGRFTSGTYVARYQGKQASNTASAKGAVHRLAGKIFGPLQRVTVTRISAGREHAAGTFRVTVDETQKCRRCGCTWRNACAGGCHWVSPDLCSACVDSTDSPEVTNEQ</sequence>
<keyword evidence="2" id="KW-1185">Reference proteome</keyword>
<protein>
    <submittedName>
        <fullName evidence="1">Uncharacterized protein</fullName>
    </submittedName>
</protein>
<gene>
    <name evidence="1" type="ORF">ACJBEI_05570</name>
</gene>
<reference evidence="1 2" key="1">
    <citation type="submission" date="2024-11" db="EMBL/GenBank/DDBJ databases">
        <title>Draft genomes of five putative biosurfactant-producing Serratia sp. isolates from Laguna de Bay, Philippines.</title>
        <authorList>
            <person name="Lantican N."/>
            <person name="Barredo G.A."/>
            <person name="Rosana A."/>
            <person name="Siababa A.C."/>
            <person name="Montecillo A."/>
        </authorList>
    </citation>
    <scope>NUCLEOTIDE SEQUENCE [LARGE SCALE GENOMIC DNA]</scope>
    <source>
        <strain evidence="1 2">WS11a</strain>
    </source>
</reference>
<dbReference type="RefSeq" id="WP_406550604.1">
    <property type="nucleotide sequence ID" value="NZ_JBJHGH010000001.1"/>
</dbReference>
<proteinExistence type="predicted"/>
<evidence type="ECO:0000313" key="2">
    <source>
        <dbReference type="Proteomes" id="UP001622968"/>
    </source>
</evidence>